<dbReference type="InterPro" id="IPR036186">
    <property type="entry name" value="Serpin_sf"/>
</dbReference>
<reference evidence="13" key="1">
    <citation type="submission" date="2025-08" db="UniProtKB">
        <authorList>
            <consortium name="Ensembl"/>
        </authorList>
    </citation>
    <scope>IDENTIFICATION</scope>
</reference>
<evidence type="ECO:0000256" key="1">
    <source>
        <dbReference type="ARBA" id="ARBA00004613"/>
    </source>
</evidence>
<organism evidence="13 14">
    <name type="scientific">Sinocyclocheilus rhinocerous</name>
    <dbReference type="NCBI Taxonomy" id="307959"/>
    <lineage>
        <taxon>Eukaryota</taxon>
        <taxon>Metazoa</taxon>
        <taxon>Chordata</taxon>
        <taxon>Craniata</taxon>
        <taxon>Vertebrata</taxon>
        <taxon>Euteleostomi</taxon>
        <taxon>Actinopterygii</taxon>
        <taxon>Neopterygii</taxon>
        <taxon>Teleostei</taxon>
        <taxon>Ostariophysi</taxon>
        <taxon>Cypriniformes</taxon>
        <taxon>Cyprinidae</taxon>
        <taxon>Cyprininae</taxon>
        <taxon>Sinocyclocheilus</taxon>
    </lineage>
</organism>
<evidence type="ECO:0000256" key="7">
    <source>
        <dbReference type="ARBA" id="ARBA00039512"/>
    </source>
</evidence>
<dbReference type="InterPro" id="IPR023796">
    <property type="entry name" value="Serpin_dom"/>
</dbReference>
<dbReference type="Gene3D" id="3.30.497.10">
    <property type="entry name" value="Antithrombin, subunit I, domain 2"/>
    <property type="match status" value="2"/>
</dbReference>
<evidence type="ECO:0000256" key="11">
    <source>
        <dbReference type="SAM" id="SignalP"/>
    </source>
</evidence>
<protein>
    <recommendedName>
        <fullName evidence="7">Thyroxine-binding globulin</fullName>
    </recommendedName>
    <alternativeName>
        <fullName evidence="9">Serpin A7</fullName>
    </alternativeName>
    <alternativeName>
        <fullName evidence="8">T4-binding globulin</fullName>
    </alternativeName>
</protein>
<dbReference type="Ensembl" id="ENSSRHT00000066777.1">
    <property type="protein sequence ID" value="ENSSRHP00000064986.1"/>
    <property type="gene ID" value="ENSSRHG00000032331.1"/>
</dbReference>
<dbReference type="PANTHER" id="PTHR11461">
    <property type="entry name" value="SERINE PROTEASE INHIBITOR, SERPIN"/>
    <property type="match status" value="1"/>
</dbReference>
<evidence type="ECO:0000256" key="9">
    <source>
        <dbReference type="ARBA" id="ARBA00043177"/>
    </source>
</evidence>
<accession>A0A673KF03</accession>
<evidence type="ECO:0000256" key="6">
    <source>
        <dbReference type="ARBA" id="ARBA00037352"/>
    </source>
</evidence>
<keyword evidence="4 11" id="KW-0732">Signal</keyword>
<evidence type="ECO:0000256" key="3">
    <source>
        <dbReference type="ARBA" id="ARBA00022525"/>
    </source>
</evidence>
<evidence type="ECO:0000256" key="5">
    <source>
        <dbReference type="ARBA" id="ARBA00023180"/>
    </source>
</evidence>
<evidence type="ECO:0000256" key="2">
    <source>
        <dbReference type="ARBA" id="ARBA00009500"/>
    </source>
</evidence>
<keyword evidence="3" id="KW-0964">Secreted</keyword>
<dbReference type="InterPro" id="IPR042178">
    <property type="entry name" value="Serpin_sf_1"/>
</dbReference>
<evidence type="ECO:0000259" key="12">
    <source>
        <dbReference type="SMART" id="SM00093"/>
    </source>
</evidence>
<name>A0A673KF03_9TELE</name>
<dbReference type="Pfam" id="PF00079">
    <property type="entry name" value="Serpin"/>
    <property type="match status" value="2"/>
</dbReference>
<dbReference type="Gene3D" id="2.30.39.10">
    <property type="entry name" value="Alpha-1-antitrypsin, domain 1"/>
    <property type="match status" value="1"/>
</dbReference>
<comment type="function">
    <text evidence="6">Major thyroid hormone transport protein in serum.</text>
</comment>
<evidence type="ECO:0000313" key="13">
    <source>
        <dbReference type="Ensembl" id="ENSSRHP00000064986.1"/>
    </source>
</evidence>
<feature type="signal peptide" evidence="11">
    <location>
        <begin position="1"/>
        <end position="25"/>
    </location>
</feature>
<dbReference type="PANTHER" id="PTHR11461:SF375">
    <property type="entry name" value="THYROXINE-BINDING GLOBULIN"/>
    <property type="match status" value="1"/>
</dbReference>
<comment type="similarity">
    <text evidence="2 10">Belongs to the serpin family.</text>
</comment>
<reference evidence="13" key="2">
    <citation type="submission" date="2025-09" db="UniProtKB">
        <authorList>
            <consortium name="Ensembl"/>
        </authorList>
    </citation>
    <scope>IDENTIFICATION</scope>
</reference>
<keyword evidence="5" id="KW-0325">Glycoprotein</keyword>
<evidence type="ECO:0000256" key="8">
    <source>
        <dbReference type="ARBA" id="ARBA00042967"/>
    </source>
</evidence>
<dbReference type="GO" id="GO:0004867">
    <property type="term" value="F:serine-type endopeptidase inhibitor activity"/>
    <property type="evidence" value="ECO:0007669"/>
    <property type="project" value="InterPro"/>
</dbReference>
<evidence type="ECO:0000313" key="14">
    <source>
        <dbReference type="Proteomes" id="UP000472270"/>
    </source>
</evidence>
<dbReference type="GO" id="GO:0005615">
    <property type="term" value="C:extracellular space"/>
    <property type="evidence" value="ECO:0007669"/>
    <property type="project" value="InterPro"/>
</dbReference>
<evidence type="ECO:0000256" key="4">
    <source>
        <dbReference type="ARBA" id="ARBA00022729"/>
    </source>
</evidence>
<dbReference type="SMART" id="SM00093">
    <property type="entry name" value="SERPIN"/>
    <property type="match status" value="1"/>
</dbReference>
<dbReference type="SUPFAM" id="SSF56574">
    <property type="entry name" value="Serpins"/>
    <property type="match status" value="1"/>
</dbReference>
<dbReference type="InterPro" id="IPR042185">
    <property type="entry name" value="Serpin_sf_2"/>
</dbReference>
<proteinExistence type="inferred from homology"/>
<dbReference type="InterPro" id="IPR000215">
    <property type="entry name" value="Serpin_fam"/>
</dbReference>
<keyword evidence="14" id="KW-1185">Reference proteome</keyword>
<sequence length="327" mass="37004">VLGSHLRTYRNIIYLWICAFAVVHGNQETLPQPPISDKIPSLIKMNNDFAFHLCKRLVEMPEYQFKNIFLSPFSVSLSELSLGAGGETKKQLLSGIGRNSSVFNVPQSPGRNRPEERGKTHGKIDQAVDDLESDALMFLLTYIYFKGKWNSPCHVDAETTVPLQMMHPTHPSKFIMMPTSLLKSCLDYNDSFSMFLAVPHIDIFIEDKTIKDFEMAISRQHIEKKVNLSLKTSYSLNDILKGLGIADMFTDKANFAGISEEIIFISKVKGPVLGVTHYKSNNITVVSKYDFIYFMLYRPTTLPSTGCRMSSIKLHFGILQYLCGYFG</sequence>
<feature type="chain" id="PRO_5025540417" description="Thyroxine-binding globulin" evidence="11">
    <location>
        <begin position="26"/>
        <end position="327"/>
    </location>
</feature>
<evidence type="ECO:0000256" key="10">
    <source>
        <dbReference type="RuleBase" id="RU000411"/>
    </source>
</evidence>
<comment type="subcellular location">
    <subcellularLocation>
        <location evidence="1">Secreted</location>
    </subcellularLocation>
</comment>
<feature type="domain" description="Serpin" evidence="12">
    <location>
        <begin position="51"/>
        <end position="299"/>
    </location>
</feature>
<dbReference type="Proteomes" id="UP000472270">
    <property type="component" value="Unassembled WGS sequence"/>
</dbReference>
<dbReference type="AlphaFoldDB" id="A0A673KF03"/>